<dbReference type="AlphaFoldDB" id="A0A9P7CVR9"/>
<dbReference type="OrthoDB" id="1898221at2759"/>
<keyword evidence="2" id="KW-1185">Reference proteome</keyword>
<accession>A0A9P7CVR9</accession>
<dbReference type="EMBL" id="JABBWD010000167">
    <property type="protein sequence ID" value="KAG1763355.1"/>
    <property type="molecule type" value="Genomic_DNA"/>
</dbReference>
<protein>
    <submittedName>
        <fullName evidence="1">Uncharacterized protein</fullName>
    </submittedName>
</protein>
<evidence type="ECO:0000313" key="2">
    <source>
        <dbReference type="Proteomes" id="UP000714275"/>
    </source>
</evidence>
<organism evidence="1 2">
    <name type="scientific">Suillus placidus</name>
    <dbReference type="NCBI Taxonomy" id="48579"/>
    <lineage>
        <taxon>Eukaryota</taxon>
        <taxon>Fungi</taxon>
        <taxon>Dikarya</taxon>
        <taxon>Basidiomycota</taxon>
        <taxon>Agaricomycotina</taxon>
        <taxon>Agaricomycetes</taxon>
        <taxon>Agaricomycetidae</taxon>
        <taxon>Boletales</taxon>
        <taxon>Suillineae</taxon>
        <taxon>Suillaceae</taxon>
        <taxon>Suillus</taxon>
    </lineage>
</organism>
<comment type="caution">
    <text evidence="1">The sequence shown here is derived from an EMBL/GenBank/DDBJ whole genome shotgun (WGS) entry which is preliminary data.</text>
</comment>
<evidence type="ECO:0000313" key="1">
    <source>
        <dbReference type="EMBL" id="KAG1763355.1"/>
    </source>
</evidence>
<gene>
    <name evidence="1" type="ORF">EV702DRAFT_1283630</name>
</gene>
<sequence>MSTSSLHTKLTRLLVASWTASRTRSKFQGCMSLPWKSKKTLLAHPDKLIIDVSVAGVSGGRTWDERIPRAWVVLSHAGASLGEKEVVAQLDAWVQERLSRYKWLGGHRYCGEYSKVTDWESVEAGAVEQFDREAKAKL</sequence>
<dbReference type="Proteomes" id="UP000714275">
    <property type="component" value="Unassembled WGS sequence"/>
</dbReference>
<name>A0A9P7CVR9_9AGAM</name>
<proteinExistence type="predicted"/>
<reference evidence="1" key="1">
    <citation type="journal article" date="2020" name="New Phytol.">
        <title>Comparative genomics reveals dynamic genome evolution in host specialist ectomycorrhizal fungi.</title>
        <authorList>
            <person name="Lofgren L.A."/>
            <person name="Nguyen N.H."/>
            <person name="Vilgalys R."/>
            <person name="Ruytinx J."/>
            <person name="Liao H.L."/>
            <person name="Branco S."/>
            <person name="Kuo A."/>
            <person name="LaButti K."/>
            <person name="Lipzen A."/>
            <person name="Andreopoulos W."/>
            <person name="Pangilinan J."/>
            <person name="Riley R."/>
            <person name="Hundley H."/>
            <person name="Na H."/>
            <person name="Barry K."/>
            <person name="Grigoriev I.V."/>
            <person name="Stajich J.E."/>
            <person name="Kennedy P.G."/>
        </authorList>
    </citation>
    <scope>NUCLEOTIDE SEQUENCE</scope>
    <source>
        <strain evidence="1">DOB743</strain>
    </source>
</reference>